<dbReference type="GO" id="GO:0003756">
    <property type="term" value="F:protein disulfide isomerase activity"/>
    <property type="evidence" value="ECO:0007669"/>
    <property type="project" value="TreeGrafter"/>
</dbReference>
<comment type="similarity">
    <text evidence="1">Belongs to the protein disulfide isomerase family.</text>
</comment>
<keyword evidence="2 4" id="KW-0732">Signal</keyword>
<dbReference type="CDD" id="cd02961">
    <property type="entry name" value="PDI_a_family"/>
    <property type="match status" value="1"/>
</dbReference>
<dbReference type="Pfam" id="PF00085">
    <property type="entry name" value="Thioredoxin"/>
    <property type="match status" value="2"/>
</dbReference>
<dbReference type="EMBL" id="SGPK01000300">
    <property type="protein sequence ID" value="THH04930.1"/>
    <property type="molecule type" value="Genomic_DNA"/>
</dbReference>
<dbReference type="GO" id="GO:0005783">
    <property type="term" value="C:endoplasmic reticulum"/>
    <property type="evidence" value="ECO:0007669"/>
    <property type="project" value="TreeGrafter"/>
</dbReference>
<sequence length="579" mass="64647">MFAKLPTTLLLTSLALAASALPVESVDLNVLTPDNFETTVANGAWFIEHFSPYCHHCRAFAPTWERLVQHYESLDDPGVHFAQINCAVNGDLCDKHGVTGYPQMTLYKNGEPAERFKGSRDWETLRSFVDQHAMHTPANLKVEYKAPAKLPNENGMVQAVGAAGLDALLGEGPVFVKFYAPWCGHCKKLAPAWTQLAANLRHKLNIAEVNCDVHKDLCKSQSVQGYPSLFFYSGRGGTNIHKTEYTGGRKFEQLNRFAGMAIAPSMLEINAEVDYEQYVKESPVLYLFLHTASDARALELLAQSSHVLLGSPTILTSSNFELRSRFTLPPVYANTPILLSIKDGISYSYTSFFPFRHGTGDDDNSDVLAEWLMRHRLPSVLALTQDTFQDVMNAPHHPLVVLAAVAPAAEAQVRDVMGTTARAWRRLSEEDGLSPMRDVVFAWMDADKWASWMKSMYGIKETDLPAVIVTDHHASSHSSIFIGNKIELDTDAIMGAVKSVLNGQALYKNSENFVERTARRINDLFILLEENIIAHPYRTIFVLISLFFALFIVIKRFIAEDLSFPADFARVQKGDNRLD</sequence>
<feature type="chain" id="PRO_5020752046" description="Thioredoxin domain-containing protein" evidence="4">
    <location>
        <begin position="26"/>
        <end position="579"/>
    </location>
</feature>
<dbReference type="PROSITE" id="PS51352">
    <property type="entry name" value="THIOREDOXIN_2"/>
    <property type="match status" value="2"/>
</dbReference>
<feature type="transmembrane region" description="Helical" evidence="3">
    <location>
        <begin position="537"/>
        <end position="554"/>
    </location>
</feature>
<evidence type="ECO:0000256" key="4">
    <source>
        <dbReference type="SAM" id="SignalP"/>
    </source>
</evidence>
<protein>
    <recommendedName>
        <fullName evidence="5">Thioredoxin domain-containing protein</fullName>
    </recommendedName>
</protein>
<dbReference type="InterPro" id="IPR051063">
    <property type="entry name" value="PDI"/>
</dbReference>
<dbReference type="InterPro" id="IPR036249">
    <property type="entry name" value="Thioredoxin-like_sf"/>
</dbReference>
<keyword evidence="7" id="KW-1185">Reference proteome</keyword>
<reference evidence="6 7" key="1">
    <citation type="submission" date="2019-02" db="EMBL/GenBank/DDBJ databases">
        <title>Genome sequencing of the rare red list fungi Phellinidium pouzarii.</title>
        <authorList>
            <person name="Buettner E."/>
            <person name="Kellner H."/>
        </authorList>
    </citation>
    <scope>NUCLEOTIDE SEQUENCE [LARGE SCALE GENOMIC DNA]</scope>
    <source>
        <strain evidence="6 7">DSM 108285</strain>
    </source>
</reference>
<proteinExistence type="inferred from homology"/>
<dbReference type="PANTHER" id="PTHR45672">
    <property type="entry name" value="PROTEIN DISULFIDE-ISOMERASE C17H9.14C-RELATED"/>
    <property type="match status" value="1"/>
</dbReference>
<evidence type="ECO:0000256" key="3">
    <source>
        <dbReference type="SAM" id="Phobius"/>
    </source>
</evidence>
<dbReference type="PRINTS" id="PR00421">
    <property type="entry name" value="THIOREDOXIN"/>
</dbReference>
<dbReference type="PROSITE" id="PS00194">
    <property type="entry name" value="THIOREDOXIN_1"/>
    <property type="match status" value="1"/>
</dbReference>
<feature type="domain" description="Thioredoxin" evidence="5">
    <location>
        <begin position="139"/>
        <end position="263"/>
    </location>
</feature>
<feature type="domain" description="Thioredoxin" evidence="5">
    <location>
        <begin position="12"/>
        <end position="134"/>
    </location>
</feature>
<dbReference type="OrthoDB" id="72053at2759"/>
<dbReference type="PANTHER" id="PTHR45672:SF3">
    <property type="entry name" value="THIOREDOXIN DOMAIN-CONTAINING PROTEIN 5"/>
    <property type="match status" value="1"/>
</dbReference>
<feature type="signal peptide" evidence="4">
    <location>
        <begin position="1"/>
        <end position="25"/>
    </location>
</feature>
<evidence type="ECO:0000256" key="1">
    <source>
        <dbReference type="ARBA" id="ARBA00006347"/>
    </source>
</evidence>
<dbReference type="InterPro" id="IPR017937">
    <property type="entry name" value="Thioredoxin_CS"/>
</dbReference>
<evidence type="ECO:0000313" key="6">
    <source>
        <dbReference type="EMBL" id="THH04930.1"/>
    </source>
</evidence>
<dbReference type="SUPFAM" id="SSF52833">
    <property type="entry name" value="Thioredoxin-like"/>
    <property type="match status" value="3"/>
</dbReference>
<dbReference type="AlphaFoldDB" id="A0A4S4L5S1"/>
<organism evidence="6 7">
    <name type="scientific">Phellinidium pouzarii</name>
    <dbReference type="NCBI Taxonomy" id="167371"/>
    <lineage>
        <taxon>Eukaryota</taxon>
        <taxon>Fungi</taxon>
        <taxon>Dikarya</taxon>
        <taxon>Basidiomycota</taxon>
        <taxon>Agaricomycotina</taxon>
        <taxon>Agaricomycetes</taxon>
        <taxon>Hymenochaetales</taxon>
        <taxon>Hymenochaetaceae</taxon>
        <taxon>Phellinidium</taxon>
    </lineage>
</organism>
<evidence type="ECO:0000256" key="2">
    <source>
        <dbReference type="ARBA" id="ARBA00022729"/>
    </source>
</evidence>
<dbReference type="InterPro" id="IPR013766">
    <property type="entry name" value="Thioredoxin_domain"/>
</dbReference>
<evidence type="ECO:0000259" key="5">
    <source>
        <dbReference type="PROSITE" id="PS51352"/>
    </source>
</evidence>
<accession>A0A4S4L5S1</accession>
<keyword evidence="3" id="KW-1133">Transmembrane helix</keyword>
<comment type="caution">
    <text evidence="6">The sequence shown here is derived from an EMBL/GenBank/DDBJ whole genome shotgun (WGS) entry which is preliminary data.</text>
</comment>
<gene>
    <name evidence="6" type="ORF">EW145_g5166</name>
</gene>
<keyword evidence="3" id="KW-0812">Transmembrane</keyword>
<dbReference type="GO" id="GO:0006457">
    <property type="term" value="P:protein folding"/>
    <property type="evidence" value="ECO:0007669"/>
    <property type="project" value="TreeGrafter"/>
</dbReference>
<dbReference type="Pfam" id="PF13848">
    <property type="entry name" value="Thioredoxin_6"/>
    <property type="match status" value="1"/>
</dbReference>
<evidence type="ECO:0000313" key="7">
    <source>
        <dbReference type="Proteomes" id="UP000308199"/>
    </source>
</evidence>
<dbReference type="Gene3D" id="3.40.30.10">
    <property type="entry name" value="Glutaredoxin"/>
    <property type="match status" value="3"/>
</dbReference>
<keyword evidence="3" id="KW-0472">Membrane</keyword>
<name>A0A4S4L5S1_9AGAM</name>
<dbReference type="Proteomes" id="UP000308199">
    <property type="component" value="Unassembled WGS sequence"/>
</dbReference>